<dbReference type="EMBL" id="BONW01000001">
    <property type="protein sequence ID" value="GIG85472.1"/>
    <property type="molecule type" value="Genomic_DNA"/>
</dbReference>
<reference evidence="2 3" key="1">
    <citation type="submission" date="2021-01" db="EMBL/GenBank/DDBJ databases">
        <title>Whole genome shotgun sequence of Plantactinospora endophytica NBRC 110450.</title>
        <authorList>
            <person name="Komaki H."/>
            <person name="Tamura T."/>
        </authorList>
    </citation>
    <scope>NUCLEOTIDE SEQUENCE [LARGE SCALE GENOMIC DNA]</scope>
    <source>
        <strain evidence="2 3">NBRC 110450</strain>
    </source>
</reference>
<dbReference type="Gene3D" id="3.30.70.3040">
    <property type="match status" value="2"/>
</dbReference>
<dbReference type="PANTHER" id="PTHR47755:SF1">
    <property type="entry name" value="CELL DIVISION PROTEIN FTSX"/>
    <property type="match status" value="1"/>
</dbReference>
<dbReference type="Pfam" id="PF18075">
    <property type="entry name" value="FtsX_ECD"/>
    <property type="match status" value="2"/>
</dbReference>
<evidence type="ECO:0000313" key="2">
    <source>
        <dbReference type="EMBL" id="GIG85472.1"/>
    </source>
</evidence>
<accession>A0ABQ4DTM8</accession>
<keyword evidence="3" id="KW-1185">Reference proteome</keyword>
<evidence type="ECO:0000259" key="1">
    <source>
        <dbReference type="Pfam" id="PF18075"/>
    </source>
</evidence>
<comment type="caution">
    <text evidence="2">The sequence shown here is derived from an EMBL/GenBank/DDBJ whole genome shotgun (WGS) entry which is preliminary data.</text>
</comment>
<gene>
    <name evidence="2" type="ORF">Pen02_04080</name>
</gene>
<name>A0ABQ4DTM8_9ACTN</name>
<protein>
    <recommendedName>
        <fullName evidence="1">FtsX extracellular domain-containing protein</fullName>
    </recommendedName>
</protein>
<proteinExistence type="predicted"/>
<feature type="domain" description="FtsX extracellular" evidence="1">
    <location>
        <begin position="158"/>
        <end position="253"/>
    </location>
</feature>
<dbReference type="Proteomes" id="UP000646749">
    <property type="component" value="Unassembled WGS sequence"/>
</dbReference>
<dbReference type="InterPro" id="IPR040690">
    <property type="entry name" value="FtsX_ECD"/>
</dbReference>
<sequence>MVLGVLLVVGLAGSTPPPADARVSPPISVFLADDVTEPQKRAVEARLRAVPDLSELVFESREQAYARFAELFEDEPAMVEQVQPEDLPESFRFTLRDRAAFDRTVAGPLPAELRELASVDDVVYPGGPKQEQESVSRCVHDFPALPAVPGMSTSVPLDVRVMLDDRISEADRRAVEARLRAVPGATGVRLETAEQAAARFRELFADVPETAGLGRPELLGDSLLLRLADETAVARANDTELDVELCRMPGVELVSIPPKILR</sequence>
<dbReference type="InterPro" id="IPR004513">
    <property type="entry name" value="FtsX"/>
</dbReference>
<feature type="domain" description="FtsX extracellular" evidence="1">
    <location>
        <begin position="27"/>
        <end position="122"/>
    </location>
</feature>
<organism evidence="2 3">
    <name type="scientific">Plantactinospora endophytica</name>
    <dbReference type="NCBI Taxonomy" id="673535"/>
    <lineage>
        <taxon>Bacteria</taxon>
        <taxon>Bacillati</taxon>
        <taxon>Actinomycetota</taxon>
        <taxon>Actinomycetes</taxon>
        <taxon>Micromonosporales</taxon>
        <taxon>Micromonosporaceae</taxon>
        <taxon>Plantactinospora</taxon>
    </lineage>
</organism>
<evidence type="ECO:0000313" key="3">
    <source>
        <dbReference type="Proteomes" id="UP000646749"/>
    </source>
</evidence>
<dbReference type="PANTHER" id="PTHR47755">
    <property type="entry name" value="CELL DIVISION PROTEIN FTSX"/>
    <property type="match status" value="1"/>
</dbReference>